<organism evidence="2 3">
    <name type="scientific">Anas platyrhynchos</name>
    <name type="common">Mallard</name>
    <name type="synonym">Anas boschas</name>
    <dbReference type="NCBI Taxonomy" id="8839"/>
    <lineage>
        <taxon>Eukaryota</taxon>
        <taxon>Metazoa</taxon>
        <taxon>Chordata</taxon>
        <taxon>Craniata</taxon>
        <taxon>Vertebrata</taxon>
        <taxon>Euteleostomi</taxon>
        <taxon>Archelosauria</taxon>
        <taxon>Archosauria</taxon>
        <taxon>Dinosauria</taxon>
        <taxon>Saurischia</taxon>
        <taxon>Theropoda</taxon>
        <taxon>Coelurosauria</taxon>
        <taxon>Aves</taxon>
        <taxon>Neognathae</taxon>
        <taxon>Galloanserae</taxon>
        <taxon>Anseriformes</taxon>
        <taxon>Anatidae</taxon>
        <taxon>Anatinae</taxon>
        <taxon>Anas</taxon>
    </lineage>
</organism>
<reference evidence="3" key="1">
    <citation type="journal article" date="2013" name="Nat. Genet.">
        <title>The duck genome and transcriptome provide insight into an avian influenza virus reservoir species.</title>
        <authorList>
            <person name="Huang Y."/>
            <person name="Li Y."/>
            <person name="Burt D.W."/>
            <person name="Chen H."/>
            <person name="Zhang Y."/>
            <person name="Qian W."/>
            <person name="Kim H."/>
            <person name="Gan S."/>
            <person name="Zhao Y."/>
            <person name="Li J."/>
            <person name="Yi K."/>
            <person name="Feng H."/>
            <person name="Zhu P."/>
            <person name="Li B."/>
            <person name="Liu Q."/>
            <person name="Fairley S."/>
            <person name="Magor K.E."/>
            <person name="Du Z."/>
            <person name="Hu X."/>
            <person name="Goodman L."/>
            <person name="Tafer H."/>
            <person name="Vignal A."/>
            <person name="Lee T."/>
            <person name="Kim K.W."/>
            <person name="Sheng Z."/>
            <person name="An Y."/>
            <person name="Searle S."/>
            <person name="Herrero J."/>
            <person name="Groenen M.A."/>
            <person name="Crooijmans R.P."/>
            <person name="Faraut T."/>
            <person name="Cai Q."/>
            <person name="Webster R.G."/>
            <person name="Aldridge J.R."/>
            <person name="Warren W.C."/>
            <person name="Bartschat S."/>
            <person name="Kehr S."/>
            <person name="Marz M."/>
            <person name="Stadler P.F."/>
            <person name="Smith J."/>
            <person name="Kraus R.H."/>
            <person name="Zhao Y."/>
            <person name="Ren L."/>
            <person name="Fei J."/>
            <person name="Morisson M."/>
            <person name="Kaiser P."/>
            <person name="Griffin D.K."/>
            <person name="Rao M."/>
            <person name="Pitel F."/>
            <person name="Wang J."/>
            <person name="Li N."/>
        </authorList>
    </citation>
    <scope>NUCLEOTIDE SEQUENCE [LARGE SCALE GENOMIC DNA]</scope>
</reference>
<dbReference type="EMBL" id="KB744088">
    <property type="protein sequence ID" value="EOA96047.1"/>
    <property type="molecule type" value="Genomic_DNA"/>
</dbReference>
<accession>R0L6Y2</accession>
<keyword evidence="3" id="KW-1185">Reference proteome</keyword>
<gene>
    <name evidence="2" type="ORF">Anapl_03867</name>
</gene>
<evidence type="ECO:0000313" key="2">
    <source>
        <dbReference type="EMBL" id="EOA96047.1"/>
    </source>
</evidence>
<evidence type="ECO:0000256" key="1">
    <source>
        <dbReference type="SAM" id="MobiDB-lite"/>
    </source>
</evidence>
<proteinExistence type="predicted"/>
<dbReference type="Proteomes" id="UP000296049">
    <property type="component" value="Unassembled WGS sequence"/>
</dbReference>
<name>R0L6Y2_ANAPL</name>
<evidence type="ECO:0000313" key="3">
    <source>
        <dbReference type="Proteomes" id="UP000296049"/>
    </source>
</evidence>
<protein>
    <submittedName>
        <fullName evidence="2">Uncharacterized protein</fullName>
    </submittedName>
</protein>
<feature type="region of interest" description="Disordered" evidence="1">
    <location>
        <begin position="394"/>
        <end position="419"/>
    </location>
</feature>
<feature type="region of interest" description="Disordered" evidence="1">
    <location>
        <begin position="475"/>
        <end position="526"/>
    </location>
</feature>
<dbReference type="AlphaFoldDB" id="R0L6Y2"/>
<sequence length="716" mass="77294">MAVSRGSEEQGRAPLHAQRGCNTKLRVLQNPFETRVKNLLLKKLLEIWERFAGLHTNASQVLSGSSQSCASGHEPTIALVGQLLTAQPPDRAMTISNRYVCSLSSPCRGTSSGAAAPGHWVQKELKSLELELGPFSKDLILSEYNPAITYGVSKVSQAISVGSRKLACLTAAISVTLKVPHPNSWGVISSTVWSQPWLQAEQASFLQRWAIHGSPPVCQNFNLTGEKTLDVGKTLDGPSLPRSAGCEVSSLGQVQVPEASSSHAHAVMSKDDASFRCQPATDVGQVCKQPQSYIPVLYWQKSSGQTKKHQQLFPGVADLAHVHTTRLPNTAHPWMELALCLADTRSCFLPAAPKRLGVQLDPVLGAPRSRTVPCRENIGQAKFEGSLCSSGLQLRGQQSRRSRPHPSGESISGQSPPDLVDLSSTISLVPALWQLERLKRAVTGAPQDLQPVQGCWNIEDAAAGLAEELPCDKFPPLNPLQQGGESRPPVAEEDEQKTTVGGAGEQGLDQTLTGPPLSPAAHRKGKPCGITGDGRTEMSLEHCSETKAAFLVHIYFKIVGILSSTRRLQFPFETGCNSKPAREAHSQPLADVPSAARIHPTPLGWLSGASSWVKDTLQKSCRASSQGVPSRTASWTLSKATDLKSFRIREALVFFPDPKWVSRGAWTLTYRQVTGLVPYKTQGAALSLEAAYLHTFTSFTTLIDQKQAMKASPPVQ</sequence>